<protein>
    <submittedName>
        <fullName evidence="1">Uncharacterized protein</fullName>
    </submittedName>
</protein>
<evidence type="ECO:0000313" key="2">
    <source>
        <dbReference type="Proteomes" id="UP000233469"/>
    </source>
</evidence>
<reference evidence="1 2" key="1">
    <citation type="submission" date="2016-04" db="EMBL/GenBank/DDBJ databases">
        <title>Genome analyses suggest a sexual origin of heterokaryosis in a supposedly ancient asexual fungus.</title>
        <authorList>
            <person name="Ropars J."/>
            <person name="Sedzielewska K."/>
            <person name="Noel J."/>
            <person name="Charron P."/>
            <person name="Farinelli L."/>
            <person name="Marton T."/>
            <person name="Kruger M."/>
            <person name="Pelin A."/>
            <person name="Brachmann A."/>
            <person name="Corradi N."/>
        </authorList>
    </citation>
    <scope>NUCLEOTIDE SEQUENCE [LARGE SCALE GENOMIC DNA]</scope>
    <source>
        <strain evidence="1 2">C2</strain>
    </source>
</reference>
<accession>A0A2N1MW30</accession>
<dbReference type="AlphaFoldDB" id="A0A2N1MW30"/>
<name>A0A2N1MW30_9GLOM</name>
<comment type="caution">
    <text evidence="1">The sequence shown here is derived from an EMBL/GenBank/DDBJ whole genome shotgun (WGS) entry which is preliminary data.</text>
</comment>
<dbReference type="EMBL" id="LLXL01001180">
    <property type="protein sequence ID" value="PKK65882.1"/>
    <property type="molecule type" value="Genomic_DNA"/>
</dbReference>
<gene>
    <name evidence="1" type="ORF">RhiirC2_51507</name>
</gene>
<dbReference type="VEuPathDB" id="FungiDB:FUN_014807"/>
<dbReference type="Proteomes" id="UP000233469">
    <property type="component" value="Unassembled WGS sequence"/>
</dbReference>
<reference evidence="1 2" key="2">
    <citation type="submission" date="2017-10" db="EMBL/GenBank/DDBJ databases">
        <title>Extensive intraspecific genome diversity in a model arbuscular mycorrhizal fungus.</title>
        <authorList>
            <person name="Chen E.C.H."/>
            <person name="Morin E."/>
            <person name="Baudet D."/>
            <person name="Noel J."/>
            <person name="Ndikumana S."/>
            <person name="Charron P."/>
            <person name="St-Onge C."/>
            <person name="Giorgi J."/>
            <person name="Grigoriev I.V."/>
            <person name="Roux C."/>
            <person name="Martin F.M."/>
            <person name="Corradi N."/>
        </authorList>
    </citation>
    <scope>NUCLEOTIDE SEQUENCE [LARGE SCALE GENOMIC DNA]</scope>
    <source>
        <strain evidence="1 2">C2</strain>
    </source>
</reference>
<proteinExistence type="predicted"/>
<organism evidence="1 2">
    <name type="scientific">Rhizophagus irregularis</name>
    <dbReference type="NCBI Taxonomy" id="588596"/>
    <lineage>
        <taxon>Eukaryota</taxon>
        <taxon>Fungi</taxon>
        <taxon>Fungi incertae sedis</taxon>
        <taxon>Mucoromycota</taxon>
        <taxon>Glomeromycotina</taxon>
        <taxon>Glomeromycetes</taxon>
        <taxon>Glomerales</taxon>
        <taxon>Glomeraceae</taxon>
        <taxon>Rhizophagus</taxon>
    </lineage>
</organism>
<evidence type="ECO:0000313" key="1">
    <source>
        <dbReference type="EMBL" id="PKK65882.1"/>
    </source>
</evidence>
<sequence>MFLQSAAGLLERKKLRVIRLYSADVFKTQSLRKRPLGIKLKVGKKLRVIHLYKQRRYYHIFGSLSVNDSVSLRWYASTPAVLLPILFIATFYNNEIKFFLHLFILMKDCFSSENFKRNMYPKSCNLFLTIINKLWNIDYGAKLSNTTTTYETRS</sequence>